<dbReference type="PANTHER" id="PTHR33993">
    <property type="entry name" value="GLYOXALASE-RELATED"/>
    <property type="match status" value="1"/>
</dbReference>
<evidence type="ECO:0000313" key="2">
    <source>
        <dbReference type="EMBL" id="MDP4299720.1"/>
    </source>
</evidence>
<name>A0ABT9FZR8_LEPDI</name>
<dbReference type="PANTHER" id="PTHR33993:SF2">
    <property type="entry name" value="VOC DOMAIN-CONTAINING PROTEIN"/>
    <property type="match status" value="1"/>
</dbReference>
<sequence>MNQNTTPAALNARAINWFEIPVDDLDRAQRCYEAVLGRTLRRESMGPQTELAVFPYEAGLATGGCLMKSPGLRPHGDGPRLYLNAEPSLDAAVGRAERAGLRIVVPRVNLPGEMGAFAVIVDSEGNQVGLHAMA</sequence>
<gene>
    <name evidence="2" type="ORF">Q8X39_03670</name>
</gene>
<evidence type="ECO:0000313" key="3">
    <source>
        <dbReference type="Proteomes" id="UP001235760"/>
    </source>
</evidence>
<proteinExistence type="predicted"/>
<dbReference type="InterPro" id="IPR052164">
    <property type="entry name" value="Anthracycline_SecMetBiosynth"/>
</dbReference>
<keyword evidence="3" id="KW-1185">Reference proteome</keyword>
<dbReference type="SUPFAM" id="SSF54593">
    <property type="entry name" value="Glyoxalase/Bleomycin resistance protein/Dihydroxybiphenyl dioxygenase"/>
    <property type="match status" value="1"/>
</dbReference>
<dbReference type="InterPro" id="IPR029068">
    <property type="entry name" value="Glyas_Bleomycin-R_OHBP_Dase"/>
</dbReference>
<comment type="caution">
    <text evidence="2">The sequence shown here is derived from an EMBL/GenBank/DDBJ whole genome shotgun (WGS) entry which is preliminary data.</text>
</comment>
<protein>
    <submittedName>
        <fullName evidence="2">VOC family protein</fullName>
    </submittedName>
</protein>
<accession>A0ABT9FZR8</accession>
<feature type="domain" description="VOC" evidence="1">
    <location>
        <begin position="14"/>
        <end position="133"/>
    </location>
</feature>
<dbReference type="Gene3D" id="3.10.180.10">
    <property type="entry name" value="2,3-Dihydroxybiphenyl 1,2-Dioxygenase, domain 1"/>
    <property type="match status" value="1"/>
</dbReference>
<dbReference type="RefSeq" id="WP_305748292.1">
    <property type="nucleotide sequence ID" value="NZ_JAUZEE010000002.1"/>
</dbReference>
<dbReference type="Pfam" id="PF00903">
    <property type="entry name" value="Glyoxalase"/>
    <property type="match status" value="1"/>
</dbReference>
<dbReference type="EMBL" id="JAUZEE010000002">
    <property type="protein sequence ID" value="MDP4299720.1"/>
    <property type="molecule type" value="Genomic_DNA"/>
</dbReference>
<dbReference type="InterPro" id="IPR037523">
    <property type="entry name" value="VOC_core"/>
</dbReference>
<evidence type="ECO:0000259" key="1">
    <source>
        <dbReference type="PROSITE" id="PS51819"/>
    </source>
</evidence>
<dbReference type="CDD" id="cd07247">
    <property type="entry name" value="SgaA_N_like"/>
    <property type="match status" value="1"/>
</dbReference>
<reference evidence="2 3" key="1">
    <citation type="submission" date="2023-08" db="EMBL/GenBank/DDBJ databases">
        <authorList>
            <person name="Roldan D.M."/>
            <person name="Menes R.J."/>
        </authorList>
    </citation>
    <scope>NUCLEOTIDE SEQUENCE [LARGE SCALE GENOMIC DNA]</scope>
    <source>
        <strain evidence="2 3">CCM 2812</strain>
    </source>
</reference>
<dbReference type="PROSITE" id="PS51819">
    <property type="entry name" value="VOC"/>
    <property type="match status" value="1"/>
</dbReference>
<dbReference type="InterPro" id="IPR004360">
    <property type="entry name" value="Glyas_Fos-R_dOase_dom"/>
</dbReference>
<organism evidence="2 3">
    <name type="scientific">Leptothrix discophora</name>
    <dbReference type="NCBI Taxonomy" id="89"/>
    <lineage>
        <taxon>Bacteria</taxon>
        <taxon>Pseudomonadati</taxon>
        <taxon>Pseudomonadota</taxon>
        <taxon>Betaproteobacteria</taxon>
        <taxon>Burkholderiales</taxon>
        <taxon>Sphaerotilaceae</taxon>
        <taxon>Leptothrix</taxon>
    </lineage>
</organism>
<dbReference type="Proteomes" id="UP001235760">
    <property type="component" value="Unassembled WGS sequence"/>
</dbReference>